<dbReference type="InterPro" id="IPR028889">
    <property type="entry name" value="USP"/>
</dbReference>
<dbReference type="PROSITE" id="PS50271">
    <property type="entry name" value="ZF_UBP"/>
    <property type="match status" value="1"/>
</dbReference>
<keyword evidence="19" id="KW-0653">Protein transport</keyword>
<evidence type="ECO:0000256" key="13">
    <source>
        <dbReference type="ARBA" id="ARBA00022786"/>
    </source>
</evidence>
<evidence type="ECO:0000256" key="12">
    <source>
        <dbReference type="ARBA" id="ARBA00022771"/>
    </source>
</evidence>
<organism evidence="34 35">
    <name type="scientific">Solanum verrucosum</name>
    <dbReference type="NCBI Taxonomy" id="315347"/>
    <lineage>
        <taxon>Eukaryota</taxon>
        <taxon>Viridiplantae</taxon>
        <taxon>Streptophyta</taxon>
        <taxon>Embryophyta</taxon>
        <taxon>Tracheophyta</taxon>
        <taxon>Spermatophyta</taxon>
        <taxon>Magnoliopsida</taxon>
        <taxon>eudicotyledons</taxon>
        <taxon>Gunneridae</taxon>
        <taxon>Pentapetalae</taxon>
        <taxon>asterids</taxon>
        <taxon>lamiids</taxon>
        <taxon>Solanales</taxon>
        <taxon>Solanaceae</taxon>
        <taxon>Solanoideae</taxon>
        <taxon>Solaneae</taxon>
        <taxon>Solanum</taxon>
    </lineage>
</organism>
<dbReference type="GO" id="GO:0009707">
    <property type="term" value="C:chloroplast outer membrane"/>
    <property type="evidence" value="ECO:0007669"/>
    <property type="project" value="UniProtKB-SubCell"/>
</dbReference>
<evidence type="ECO:0000256" key="7">
    <source>
        <dbReference type="ARBA" id="ARBA00022640"/>
    </source>
</evidence>
<evidence type="ECO:0000256" key="16">
    <source>
        <dbReference type="ARBA" id="ARBA00022807"/>
    </source>
</evidence>
<keyword evidence="7" id="KW-0934">Plastid</keyword>
<dbReference type="SUPFAM" id="SSF54001">
    <property type="entry name" value="Cysteine proteinases"/>
    <property type="match status" value="1"/>
</dbReference>
<dbReference type="SUPFAM" id="SSF57850">
    <property type="entry name" value="RING/U-box"/>
    <property type="match status" value="1"/>
</dbReference>
<dbReference type="EC" id="3.4.19.12" evidence="4"/>
<dbReference type="EMBL" id="CP133618">
    <property type="protein sequence ID" value="WMV36612.1"/>
    <property type="molecule type" value="Genomic_DNA"/>
</dbReference>
<feature type="region of interest" description="Disordered" evidence="30">
    <location>
        <begin position="424"/>
        <end position="447"/>
    </location>
</feature>
<proteinExistence type="inferred from homology"/>
<keyword evidence="15" id="KW-1002">Plastid outer membrane</keyword>
<dbReference type="GO" id="GO:0005525">
    <property type="term" value="F:GTP binding"/>
    <property type="evidence" value="ECO:0007669"/>
    <property type="project" value="UniProtKB-KW"/>
</dbReference>
<feature type="region of interest" description="Disordered" evidence="30">
    <location>
        <begin position="1190"/>
        <end position="1227"/>
    </location>
</feature>
<dbReference type="Gene3D" id="3.40.50.300">
    <property type="entry name" value="P-loop containing nucleotide triphosphate hydrolases"/>
    <property type="match status" value="1"/>
</dbReference>
<dbReference type="SUPFAM" id="SSF52540">
    <property type="entry name" value="P-loop containing nucleoside triphosphate hydrolases"/>
    <property type="match status" value="1"/>
</dbReference>
<evidence type="ECO:0000256" key="8">
    <source>
        <dbReference type="ARBA" id="ARBA00022670"/>
    </source>
</evidence>
<feature type="compositionally biased region" description="Basic residues" evidence="30">
    <location>
        <begin position="426"/>
        <end position="436"/>
    </location>
</feature>
<keyword evidence="16" id="KW-0788">Thiol protease</keyword>
<evidence type="ECO:0000256" key="15">
    <source>
        <dbReference type="ARBA" id="ARBA00022805"/>
    </source>
</evidence>
<dbReference type="GO" id="GO:0015031">
    <property type="term" value="P:protein transport"/>
    <property type="evidence" value="ECO:0007669"/>
    <property type="project" value="UniProtKB-KW"/>
</dbReference>
<dbReference type="Pfam" id="PF04548">
    <property type="entry name" value="AIG1"/>
    <property type="match status" value="1"/>
</dbReference>
<keyword evidence="18" id="KW-0460">Magnesium</keyword>
<evidence type="ECO:0000256" key="20">
    <source>
        <dbReference type="ARBA" id="ARBA00022989"/>
    </source>
</evidence>
<evidence type="ECO:0000256" key="23">
    <source>
        <dbReference type="ARBA" id="ARBA00023136"/>
    </source>
</evidence>
<dbReference type="GO" id="GO:0004843">
    <property type="term" value="F:cysteine-type deubiquitinase activity"/>
    <property type="evidence" value="ECO:0007669"/>
    <property type="project" value="UniProtKB-EC"/>
</dbReference>
<evidence type="ECO:0000259" key="33">
    <source>
        <dbReference type="PROSITE" id="PS51720"/>
    </source>
</evidence>
<dbReference type="GO" id="GO:0070461">
    <property type="term" value="C:SAGA-type complex"/>
    <property type="evidence" value="ECO:0007669"/>
    <property type="project" value="UniProtKB-ARBA"/>
</dbReference>
<keyword evidence="13" id="KW-0833">Ubl conjugation pathway</keyword>
<keyword evidence="20" id="KW-1133">Transmembrane helix</keyword>
<evidence type="ECO:0000256" key="2">
    <source>
        <dbReference type="ARBA" id="ARBA00001946"/>
    </source>
</evidence>
<evidence type="ECO:0000256" key="18">
    <source>
        <dbReference type="ARBA" id="ARBA00022842"/>
    </source>
</evidence>
<feature type="domain" description="AIG1-type G" evidence="33">
    <location>
        <begin position="867"/>
        <end position="1098"/>
    </location>
</feature>
<dbReference type="InterPro" id="IPR013083">
    <property type="entry name" value="Znf_RING/FYVE/PHD"/>
</dbReference>
<evidence type="ECO:0000256" key="22">
    <source>
        <dbReference type="ARBA" id="ARBA00023134"/>
    </source>
</evidence>
<evidence type="ECO:0000256" key="28">
    <source>
        <dbReference type="ARBA" id="ARBA00038490"/>
    </source>
</evidence>
<keyword evidence="8" id="KW-0645">Protease</keyword>
<keyword evidence="6" id="KW-0150">Chloroplast</keyword>
<dbReference type="InterPro" id="IPR018200">
    <property type="entry name" value="USP_CS"/>
</dbReference>
<comment type="subcellular location">
    <subcellularLocation>
        <location evidence="3">Nucleus</location>
    </subcellularLocation>
    <subcellularLocation>
        <location evidence="26">Plastid</location>
        <location evidence="26">Chloroplast outer membrane</location>
        <topology evidence="26">Single-pass membrane protein</topology>
    </subcellularLocation>
</comment>
<protein>
    <recommendedName>
        <fullName evidence="4">ubiquitinyl hydrolase 1</fullName>
        <ecNumber evidence="4">3.4.19.12</ecNumber>
    </recommendedName>
</protein>
<keyword evidence="5" id="KW-0813">Transport</keyword>
<keyword evidence="17" id="KW-0862">Zinc</keyword>
<dbReference type="Pfam" id="PF00443">
    <property type="entry name" value="UCH"/>
    <property type="match status" value="1"/>
</dbReference>
<evidence type="ECO:0000313" key="34">
    <source>
        <dbReference type="EMBL" id="WMV36612.1"/>
    </source>
</evidence>
<evidence type="ECO:0000259" key="31">
    <source>
        <dbReference type="PROSITE" id="PS50235"/>
    </source>
</evidence>
<dbReference type="GO" id="GO:0006508">
    <property type="term" value="P:proteolysis"/>
    <property type="evidence" value="ECO:0007669"/>
    <property type="project" value="UniProtKB-KW"/>
</dbReference>
<dbReference type="GO" id="GO:0016579">
    <property type="term" value="P:protein deubiquitination"/>
    <property type="evidence" value="ECO:0007669"/>
    <property type="project" value="InterPro"/>
</dbReference>
<accession>A0AAF0R599</accession>
<evidence type="ECO:0000256" key="19">
    <source>
        <dbReference type="ARBA" id="ARBA00022927"/>
    </source>
</evidence>
<keyword evidence="21" id="KW-0805">Transcription regulation</keyword>
<dbReference type="PANTHER" id="PTHR21646:SF33">
    <property type="entry name" value="UBIQUITIN CARBOXYL-TERMINAL HYDROLASE 22"/>
    <property type="match status" value="1"/>
</dbReference>
<keyword evidence="9" id="KW-0812">Transmembrane</keyword>
<comment type="similarity">
    <text evidence="28">Belongs to the peptidase C19 family. UBP8 subfamily.</text>
</comment>
<evidence type="ECO:0000256" key="17">
    <source>
        <dbReference type="ARBA" id="ARBA00022833"/>
    </source>
</evidence>
<keyword evidence="35" id="KW-1185">Reference proteome</keyword>
<gene>
    <name evidence="34" type="ORF">MTR67_029997</name>
</gene>
<dbReference type="Proteomes" id="UP001234989">
    <property type="component" value="Chromosome 7"/>
</dbReference>
<feature type="region of interest" description="Disordered" evidence="30">
    <location>
        <begin position="756"/>
        <end position="776"/>
    </location>
</feature>
<feature type="domain" description="USP" evidence="31">
    <location>
        <begin position="224"/>
        <end position="618"/>
    </location>
</feature>
<keyword evidence="11" id="KW-0547">Nucleotide-binding</keyword>
<evidence type="ECO:0000313" key="35">
    <source>
        <dbReference type="Proteomes" id="UP001234989"/>
    </source>
</evidence>
<dbReference type="PROSITE" id="PS50235">
    <property type="entry name" value="USP_3"/>
    <property type="match status" value="1"/>
</dbReference>
<dbReference type="FunFam" id="3.90.70.10:FF:000089">
    <property type="entry name" value="Ubiquitinyl hydrolase 1"/>
    <property type="match status" value="1"/>
</dbReference>
<dbReference type="InterPro" id="IPR027417">
    <property type="entry name" value="P-loop_NTPase"/>
</dbReference>
<dbReference type="Pfam" id="PF11886">
    <property type="entry name" value="TOC159_MAD"/>
    <property type="match status" value="1"/>
</dbReference>
<dbReference type="InterPro" id="IPR050185">
    <property type="entry name" value="Ub_carboxyl-term_hydrolase"/>
</dbReference>
<dbReference type="GO" id="GO:0008270">
    <property type="term" value="F:zinc ion binding"/>
    <property type="evidence" value="ECO:0007669"/>
    <property type="project" value="UniProtKB-KW"/>
</dbReference>
<evidence type="ECO:0000256" key="21">
    <source>
        <dbReference type="ARBA" id="ARBA00023015"/>
    </source>
</evidence>
<dbReference type="InterPro" id="IPR038765">
    <property type="entry name" value="Papain-like_cys_pep_sf"/>
</dbReference>
<feature type="region of interest" description="Disordered" evidence="30">
    <location>
        <begin position="1128"/>
        <end position="1148"/>
    </location>
</feature>
<name>A0AAF0R599_SOLVR</name>
<evidence type="ECO:0000256" key="5">
    <source>
        <dbReference type="ARBA" id="ARBA00022448"/>
    </source>
</evidence>
<dbReference type="Pfam" id="PF02148">
    <property type="entry name" value="zf-UBP"/>
    <property type="match status" value="1"/>
</dbReference>
<keyword evidence="24" id="KW-0804">Transcription</keyword>
<evidence type="ECO:0000256" key="1">
    <source>
        <dbReference type="ARBA" id="ARBA00000707"/>
    </source>
</evidence>
<evidence type="ECO:0000256" key="4">
    <source>
        <dbReference type="ARBA" id="ARBA00012759"/>
    </source>
</evidence>
<evidence type="ECO:0000256" key="30">
    <source>
        <dbReference type="SAM" id="MobiDB-lite"/>
    </source>
</evidence>
<dbReference type="InterPro" id="IPR001394">
    <property type="entry name" value="Peptidase_C19_UCH"/>
</dbReference>
<evidence type="ECO:0000256" key="6">
    <source>
        <dbReference type="ARBA" id="ARBA00022528"/>
    </source>
</evidence>
<keyword evidence="14" id="KW-0378">Hydrolase</keyword>
<dbReference type="GO" id="GO:0045036">
    <property type="term" value="P:protein targeting to chloroplast"/>
    <property type="evidence" value="ECO:0007669"/>
    <property type="project" value="InterPro"/>
</dbReference>
<feature type="compositionally biased region" description="Polar residues" evidence="30">
    <location>
        <begin position="1"/>
        <end position="17"/>
    </location>
</feature>
<sequence>MSKNNHLIQPESENPQIDNRAPENGSPDVYTATTGGGASCEHLSELRSRVGSNPFRNFPDCVKVRPLGRASIRRDPPQALVRCGVCRQAPHRLYTCVTCAAVFCHVHVASHPADVDVDDSDRSLHYIAVDIDRAELFCCGCRDQVYDRDFDAAVVLAQTEAAVIGSMQETPLLPVESTRKRRRVEYKPWTPDVNEQVLIVGNSNPFPSQMNNDSTTPEVQWGLRGLNNLGNTCFMNSVLQALLHTPPLRNYFLSDKHNRYFCQRKNSTIVTRSSDKTNKNPVLCLACDLDAVFSAVFSGNQTPISPAKFLYSWWKHASNLASYEQQDAHEFFISVLDGIHETMQNDKGKGPSPGLGVAARCFTKAKRFPPTLPSSGDCCIAHRVFSGILRSDVMCTACGFTSTTYDPCIDISLDLELSQGTSAKVTSKKSHKSHKKKEAEPGKSSQNGRLSTLIGCLDHFTRPEKLGSDQKFFCQHCQVRQESLKQMSIRKLPLVSCFHIKRFEHSMIKKMSRKVDHYLQFPFSLDMSPYLSSSILRSRFGNRIFSFEGDEQDTSCESSSEFELFAVITHTGKLDAGHYVTYLRLSNQWYKCDDAWITQVSENIVRAAQGYMMFYVQKMLYYKASEKQNPILELYHKFVLKLFFNADGNLFIGECYCILSMMQLYEHLQLVLPPKVLYYKEQAELIVIVLVLLCAGNMMSFKDWVLSQLITKSVASSRPLLASDNFLSEEHPDQGFDRPAHTADLVTTTRLANTIQSSNDNQEHTENTNNFHSQQRMGEDSFQSDFRVDEKPSPVVKIEALQITFLRLLKRFGLSEDNLLVSKVLYRIQLASLIRARESDLKRANLKIERARVIAAEQEAAGRPQLDFSFKILVLGRTGVGKSSTINSIFDQSRAATNAFKPATDHIQEIVGTVNGIRVSFIDTPGLLPPSPSNIRKNKKILQSVKRYLRKQTPDMVLYFERLDLINTGYSDFPLLKLITEVFGPAIWFNTILVMTHSSFNLPEGTNGYPVNYESFVTTCTDLVQHYIHQAVSDTKLENPVILVENDPNCKTNNAGEKILPNGQVWKSQLLLLCICTKVLSDVNTLLDFEDSLKVGQSNVGRLPSLPHLLSSFLKHRAQIRHGGAENEIDEVSRLDSDDEDDEYDQLPPIRILTKSQFGRLSGSQKKDYLDELDYRETLYLKKQLIEEAHRQREKRVSSSEGKTAPDDESDNQQEGPPEPVLLPDMAIPPSFDSDCPIHRYRCLITSEQWLARPVLDPNGWDHDVSFDGINLESSAEIRKNIFASVNGQMSKDKQDFSIQSEFAAAFTNPGGPTYAVGLDVQSANKELICTIHSNAKVRNLRTNVTECGISVIPFGDKYFLGAKCEDSFTIGKRLKFNVNAGRMGGAGQAAYGGSFVATLRGRDYPVRNESLSLSMTVLSLNKEMVLSGNLQTDFRVNRGTNMSVSANLNNRKMGQVSIKTSSSERMEIAFIALFSIARALLRRKRNDQLIEDSPEAR</sequence>
<keyword evidence="22" id="KW-0342">GTP-binding</keyword>
<feature type="region of interest" description="Disordered" evidence="30">
    <location>
        <begin position="1"/>
        <end position="32"/>
    </location>
</feature>
<feature type="compositionally biased region" description="Polar residues" evidence="30">
    <location>
        <begin position="767"/>
        <end position="776"/>
    </location>
</feature>
<keyword evidence="23" id="KW-0472">Membrane</keyword>
<dbReference type="Gene3D" id="3.90.70.10">
    <property type="entry name" value="Cysteine proteinases"/>
    <property type="match status" value="1"/>
</dbReference>
<evidence type="ECO:0000256" key="9">
    <source>
        <dbReference type="ARBA" id="ARBA00022692"/>
    </source>
</evidence>
<evidence type="ECO:0000256" key="10">
    <source>
        <dbReference type="ARBA" id="ARBA00022723"/>
    </source>
</evidence>
<dbReference type="NCBIfam" id="TIGR00993">
    <property type="entry name" value="3a0901s04IAP86"/>
    <property type="match status" value="1"/>
</dbReference>
<comment type="catalytic activity">
    <reaction evidence="1">
        <text>Thiol-dependent hydrolysis of ester, thioester, amide, peptide and isopeptide bonds formed by the C-terminal Gly of ubiquitin (a 76-residue protein attached to proteins as an intracellular targeting signal).</text>
        <dbReference type="EC" id="3.4.19.12"/>
    </reaction>
</comment>
<evidence type="ECO:0000259" key="32">
    <source>
        <dbReference type="PROSITE" id="PS50271"/>
    </source>
</evidence>
<comment type="similarity">
    <text evidence="27">Belongs to the TRAFAC class TrmE-Era-EngA-EngB-Septin-like GTPase superfamily. AIG1/Toc34/Toc159-like paraseptin GTPase family. TOC159 subfamily.</text>
</comment>
<dbReference type="InterPro" id="IPR005690">
    <property type="entry name" value="Toc86_159"/>
</dbReference>
<evidence type="ECO:0000256" key="11">
    <source>
        <dbReference type="ARBA" id="ARBA00022741"/>
    </source>
</evidence>
<evidence type="ECO:0000256" key="3">
    <source>
        <dbReference type="ARBA" id="ARBA00004123"/>
    </source>
</evidence>
<dbReference type="FunFam" id="3.40.50.300:FF:000413">
    <property type="entry name" value="Translocase of chloroplast 120, chloroplastic"/>
    <property type="match status" value="1"/>
</dbReference>
<reference evidence="34" key="1">
    <citation type="submission" date="2023-08" db="EMBL/GenBank/DDBJ databases">
        <title>A de novo genome assembly of Solanum verrucosum Schlechtendal, a Mexican diploid species geographically isolated from the other diploid A-genome species in potato relatives.</title>
        <authorList>
            <person name="Hosaka K."/>
        </authorList>
    </citation>
    <scope>NUCLEOTIDE SEQUENCE</scope>
    <source>
        <tissue evidence="34">Young leaves</tissue>
    </source>
</reference>
<comment type="cofactor">
    <cofactor evidence="2">
        <name>Mg(2+)</name>
        <dbReference type="ChEBI" id="CHEBI:18420"/>
    </cofactor>
</comment>
<evidence type="ECO:0000256" key="25">
    <source>
        <dbReference type="ARBA" id="ARBA00023242"/>
    </source>
</evidence>
<dbReference type="PROSITE" id="PS00973">
    <property type="entry name" value="USP_2"/>
    <property type="match status" value="1"/>
</dbReference>
<evidence type="ECO:0000256" key="14">
    <source>
        <dbReference type="ARBA" id="ARBA00022801"/>
    </source>
</evidence>
<dbReference type="PANTHER" id="PTHR21646">
    <property type="entry name" value="UBIQUITIN CARBOXYL-TERMINAL HYDROLASE"/>
    <property type="match status" value="1"/>
</dbReference>
<dbReference type="InterPro" id="IPR006703">
    <property type="entry name" value="G_AIG1"/>
</dbReference>
<dbReference type="GO" id="GO:0003924">
    <property type="term" value="F:GTPase activity"/>
    <property type="evidence" value="ECO:0007669"/>
    <property type="project" value="InterPro"/>
</dbReference>
<evidence type="ECO:0000256" key="26">
    <source>
        <dbReference type="ARBA" id="ARBA00023766"/>
    </source>
</evidence>
<dbReference type="PROSITE" id="PS00972">
    <property type="entry name" value="USP_1"/>
    <property type="match status" value="1"/>
</dbReference>
<dbReference type="PROSITE" id="PS51720">
    <property type="entry name" value="G_AIG1"/>
    <property type="match status" value="1"/>
</dbReference>
<keyword evidence="12 29" id="KW-0863">Zinc-finger</keyword>
<dbReference type="Gene3D" id="3.30.40.10">
    <property type="entry name" value="Zinc/RING finger domain, C3HC4 (zinc finger)"/>
    <property type="match status" value="1"/>
</dbReference>
<evidence type="ECO:0000256" key="27">
    <source>
        <dbReference type="ARBA" id="ARBA00023775"/>
    </source>
</evidence>
<evidence type="ECO:0000256" key="24">
    <source>
        <dbReference type="ARBA" id="ARBA00023163"/>
    </source>
</evidence>
<keyword evidence="10" id="KW-0479">Metal-binding</keyword>
<dbReference type="InterPro" id="IPR024283">
    <property type="entry name" value="TOC159_MAD"/>
</dbReference>
<keyword evidence="25" id="KW-0539">Nucleus</keyword>
<feature type="domain" description="UBP-type" evidence="32">
    <location>
        <begin position="38"/>
        <end position="167"/>
    </location>
</feature>
<dbReference type="GO" id="GO:0005634">
    <property type="term" value="C:nucleus"/>
    <property type="evidence" value="ECO:0007669"/>
    <property type="project" value="UniProtKB-SubCell"/>
</dbReference>
<evidence type="ECO:0000256" key="29">
    <source>
        <dbReference type="PROSITE-ProRule" id="PRU00502"/>
    </source>
</evidence>
<dbReference type="InterPro" id="IPR001607">
    <property type="entry name" value="Znf_UBP"/>
</dbReference>